<keyword evidence="4 9" id="KW-0812">Transmembrane</keyword>
<dbReference type="GO" id="GO:0008381">
    <property type="term" value="F:mechanosensitive monoatomic ion channel activity"/>
    <property type="evidence" value="ECO:0007669"/>
    <property type="project" value="UniProtKB-UniRule"/>
</dbReference>
<dbReference type="InterPro" id="IPR036019">
    <property type="entry name" value="MscL_channel"/>
</dbReference>
<dbReference type="STRING" id="1075402.AN216_04165"/>
<dbReference type="Gene3D" id="1.10.1200.120">
    <property type="entry name" value="Large-conductance mechanosensitive channel, MscL, domain 1"/>
    <property type="match status" value="1"/>
</dbReference>
<organism evidence="11 12">
    <name type="scientific">Streptomyces oceani</name>
    <dbReference type="NCBI Taxonomy" id="1075402"/>
    <lineage>
        <taxon>Bacteria</taxon>
        <taxon>Bacillati</taxon>
        <taxon>Actinomycetota</taxon>
        <taxon>Actinomycetes</taxon>
        <taxon>Kitasatosporales</taxon>
        <taxon>Streptomycetaceae</taxon>
        <taxon>Streptomyces</taxon>
    </lineage>
</organism>
<keyword evidence="8 9" id="KW-0407">Ion channel</keyword>
<evidence type="ECO:0000256" key="7">
    <source>
        <dbReference type="ARBA" id="ARBA00023136"/>
    </source>
</evidence>
<dbReference type="Pfam" id="PF01741">
    <property type="entry name" value="MscL"/>
    <property type="match status" value="1"/>
</dbReference>
<sequence>MFDVPFSAESQGTRRGRPVSEEKPGLLAGFRDFLMRGNVVELAVAVVVGTAFSKIVTAVVNGFINPLVGAIGTKSLDDYQSCLRGPCEVDPATGEVISGVPISWGSVVGATITFLITAAVVYFLMILPMNRYRERQAARNPVEETTEPTEVELLTEIRDALLAQRAGSPSVTGSEGCAGSSEDAGSSDGEESAPPSEGEGTVRLATQRTGEGKA</sequence>
<evidence type="ECO:0000256" key="1">
    <source>
        <dbReference type="ARBA" id="ARBA00004141"/>
    </source>
</evidence>
<keyword evidence="12" id="KW-1185">Reference proteome</keyword>
<dbReference type="PANTHER" id="PTHR30266">
    <property type="entry name" value="MECHANOSENSITIVE CHANNEL MSCL"/>
    <property type="match status" value="1"/>
</dbReference>
<evidence type="ECO:0000313" key="11">
    <source>
        <dbReference type="EMBL" id="OEV05180.1"/>
    </source>
</evidence>
<dbReference type="NCBIfam" id="TIGR00220">
    <property type="entry name" value="mscL"/>
    <property type="match status" value="1"/>
</dbReference>
<evidence type="ECO:0000256" key="10">
    <source>
        <dbReference type="SAM" id="MobiDB-lite"/>
    </source>
</evidence>
<feature type="transmembrane region" description="Helical" evidence="9">
    <location>
        <begin position="102"/>
        <end position="127"/>
    </location>
</feature>
<feature type="compositionally biased region" description="Low complexity" evidence="10">
    <location>
        <begin position="173"/>
        <end position="199"/>
    </location>
</feature>
<evidence type="ECO:0000256" key="3">
    <source>
        <dbReference type="ARBA" id="ARBA00022475"/>
    </source>
</evidence>
<comment type="similarity">
    <text evidence="9">Belongs to the MscL family.</text>
</comment>
<dbReference type="InterPro" id="IPR037673">
    <property type="entry name" value="MSC/AndL"/>
</dbReference>
<dbReference type="EMBL" id="LJGU01000104">
    <property type="protein sequence ID" value="OEV05180.1"/>
    <property type="molecule type" value="Genomic_DNA"/>
</dbReference>
<dbReference type="PANTHER" id="PTHR30266:SF2">
    <property type="entry name" value="LARGE-CONDUCTANCE MECHANOSENSITIVE CHANNEL"/>
    <property type="match status" value="1"/>
</dbReference>
<keyword evidence="6 9" id="KW-0406">Ion transport</keyword>
<dbReference type="AlphaFoldDB" id="A0A1E7KMP6"/>
<protein>
    <recommendedName>
        <fullName evidence="9">Large-conductance mechanosensitive channel</fullName>
    </recommendedName>
</protein>
<evidence type="ECO:0000256" key="9">
    <source>
        <dbReference type="HAMAP-Rule" id="MF_00115"/>
    </source>
</evidence>
<dbReference type="HAMAP" id="MF_00115">
    <property type="entry name" value="MscL"/>
    <property type="match status" value="1"/>
</dbReference>
<comment type="subcellular location">
    <subcellularLocation>
        <location evidence="9">Cell membrane</location>
        <topology evidence="9">Multi-pass membrane protein</topology>
    </subcellularLocation>
    <subcellularLocation>
        <location evidence="1">Membrane</location>
        <topology evidence="1">Multi-pass membrane protein</topology>
    </subcellularLocation>
</comment>
<feature type="region of interest" description="Disordered" evidence="10">
    <location>
        <begin position="165"/>
        <end position="214"/>
    </location>
</feature>
<dbReference type="FunFam" id="1.10.1200.120:FF:000007">
    <property type="entry name" value="Large-conductance mechanosensitive channel"/>
    <property type="match status" value="1"/>
</dbReference>
<evidence type="ECO:0000256" key="2">
    <source>
        <dbReference type="ARBA" id="ARBA00022448"/>
    </source>
</evidence>
<dbReference type="GO" id="GO:0005886">
    <property type="term" value="C:plasma membrane"/>
    <property type="evidence" value="ECO:0007669"/>
    <property type="project" value="UniProtKB-SubCell"/>
</dbReference>
<dbReference type="PRINTS" id="PR01264">
    <property type="entry name" value="MECHCHANNEL"/>
</dbReference>
<gene>
    <name evidence="9" type="primary">mscL</name>
    <name evidence="11" type="ORF">AN216_04165</name>
</gene>
<keyword evidence="2 9" id="KW-0813">Transport</keyword>
<keyword evidence="5 9" id="KW-1133">Transmembrane helix</keyword>
<keyword evidence="3 9" id="KW-1003">Cell membrane</keyword>
<comment type="function">
    <text evidence="9">Channel that opens in response to stretch forces in the membrane lipid bilayer. May participate in the regulation of osmotic pressure changes within the cell.</text>
</comment>
<evidence type="ECO:0000256" key="5">
    <source>
        <dbReference type="ARBA" id="ARBA00022989"/>
    </source>
</evidence>
<feature type="transmembrane region" description="Helical" evidence="9">
    <location>
        <begin position="39"/>
        <end position="64"/>
    </location>
</feature>
<proteinExistence type="inferred from homology"/>
<dbReference type="SUPFAM" id="SSF81330">
    <property type="entry name" value="Gated mechanosensitive channel"/>
    <property type="match status" value="1"/>
</dbReference>
<evidence type="ECO:0000256" key="6">
    <source>
        <dbReference type="ARBA" id="ARBA00023065"/>
    </source>
</evidence>
<feature type="region of interest" description="Disordered" evidence="10">
    <location>
        <begin position="1"/>
        <end position="20"/>
    </location>
</feature>
<evidence type="ECO:0000256" key="4">
    <source>
        <dbReference type="ARBA" id="ARBA00022692"/>
    </source>
</evidence>
<comment type="subunit">
    <text evidence="9">Homopentamer.</text>
</comment>
<name>A0A1E7KMP6_9ACTN</name>
<evidence type="ECO:0000313" key="12">
    <source>
        <dbReference type="Proteomes" id="UP000176101"/>
    </source>
</evidence>
<keyword evidence="7 9" id="KW-0472">Membrane</keyword>
<evidence type="ECO:0000256" key="8">
    <source>
        <dbReference type="ARBA" id="ARBA00023303"/>
    </source>
</evidence>
<accession>A0A1E7KMP6</accession>
<feature type="compositionally biased region" description="Polar residues" evidence="10">
    <location>
        <begin position="204"/>
        <end position="214"/>
    </location>
</feature>
<dbReference type="PATRIC" id="fig|1075402.3.peg.3491"/>
<dbReference type="Proteomes" id="UP000176101">
    <property type="component" value="Unassembled WGS sequence"/>
</dbReference>
<comment type="caution">
    <text evidence="11">The sequence shown here is derived from an EMBL/GenBank/DDBJ whole genome shotgun (WGS) entry which is preliminary data.</text>
</comment>
<reference evidence="11 12" key="1">
    <citation type="journal article" date="2016" name="Front. Microbiol.">
        <title>Comparative Genomics Analysis of Streptomyces Species Reveals Their Adaptation to the Marine Environment and Their Diversity at the Genomic Level.</title>
        <authorList>
            <person name="Tian X."/>
            <person name="Zhang Z."/>
            <person name="Yang T."/>
            <person name="Chen M."/>
            <person name="Li J."/>
            <person name="Chen F."/>
            <person name="Yang J."/>
            <person name="Li W."/>
            <person name="Zhang B."/>
            <person name="Zhang Z."/>
            <person name="Wu J."/>
            <person name="Zhang C."/>
            <person name="Long L."/>
            <person name="Xiao J."/>
        </authorList>
    </citation>
    <scope>NUCLEOTIDE SEQUENCE [LARGE SCALE GENOMIC DNA]</scope>
    <source>
        <strain evidence="11 12">SCSIO 02100</strain>
    </source>
</reference>
<dbReference type="InterPro" id="IPR001185">
    <property type="entry name" value="MS_channel"/>
</dbReference>